<protein>
    <submittedName>
        <fullName evidence="2">DUF397 domain-containing protein</fullName>
    </submittedName>
</protein>
<organism evidence="2 3">
    <name type="scientific">Streptomyces lydicus</name>
    <dbReference type="NCBI Taxonomy" id="47763"/>
    <lineage>
        <taxon>Bacteria</taxon>
        <taxon>Bacillati</taxon>
        <taxon>Actinomycetota</taxon>
        <taxon>Actinomycetes</taxon>
        <taxon>Kitasatosporales</taxon>
        <taxon>Streptomycetaceae</taxon>
        <taxon>Streptomyces</taxon>
    </lineage>
</organism>
<reference evidence="2 3" key="1">
    <citation type="submission" date="2018-04" db="EMBL/GenBank/DDBJ databases">
        <title>Complete genome sequences of Streptomyces lydicus strain WYEC and characterization of antagonistic properties of biological control agents.</title>
        <authorList>
            <person name="Mariita R.M."/>
            <person name="Sello J.K."/>
        </authorList>
    </citation>
    <scope>NUCLEOTIDE SEQUENCE [LARGE SCALE GENOMIC DNA]</scope>
    <source>
        <strain evidence="2 3">WYEC 108</strain>
    </source>
</reference>
<name>A0A3S9YBS8_9ACTN</name>
<dbReference type="Pfam" id="PF04149">
    <property type="entry name" value="DUF397"/>
    <property type="match status" value="1"/>
</dbReference>
<dbReference type="AlphaFoldDB" id="A0A3S9YBS8"/>
<dbReference type="RefSeq" id="WP_127151559.1">
    <property type="nucleotide sequence ID" value="NZ_RDTC01000001.1"/>
</dbReference>
<dbReference type="InterPro" id="IPR007278">
    <property type="entry name" value="DUF397"/>
</dbReference>
<evidence type="ECO:0000313" key="3">
    <source>
        <dbReference type="Proteomes" id="UP000275579"/>
    </source>
</evidence>
<evidence type="ECO:0000259" key="1">
    <source>
        <dbReference type="Pfam" id="PF04149"/>
    </source>
</evidence>
<proteinExistence type="predicted"/>
<gene>
    <name evidence="2" type="ORF">DDE74_16795</name>
</gene>
<feature type="domain" description="DUF397" evidence="1">
    <location>
        <begin position="10"/>
        <end position="61"/>
    </location>
</feature>
<accession>A0A3S9YBS8</accession>
<dbReference type="EMBL" id="CP029042">
    <property type="protein sequence ID" value="AZS72400.1"/>
    <property type="molecule type" value="Genomic_DNA"/>
</dbReference>
<sequence>MTRKLSMDLMWRKSTYSGKDGNCVEVARLDGSTVAVRDSKAPHGPALAFSEQAWAALLSDIDRGRLGSA</sequence>
<dbReference type="Proteomes" id="UP000275579">
    <property type="component" value="Chromosome"/>
</dbReference>
<evidence type="ECO:0000313" key="2">
    <source>
        <dbReference type="EMBL" id="AZS72400.1"/>
    </source>
</evidence>